<name>A0A7Y6B394_9SPHN</name>
<keyword evidence="3" id="KW-0804">Transcription</keyword>
<dbReference type="SUPFAM" id="SSF46894">
    <property type="entry name" value="C-terminal effector domain of the bipartite response regulators"/>
    <property type="match status" value="1"/>
</dbReference>
<gene>
    <name evidence="5" type="ORF">HP438_02375</name>
</gene>
<dbReference type="GO" id="GO:0006355">
    <property type="term" value="P:regulation of DNA-templated transcription"/>
    <property type="evidence" value="ECO:0007669"/>
    <property type="project" value="InterPro"/>
</dbReference>
<dbReference type="SMART" id="SM00421">
    <property type="entry name" value="HTH_LUXR"/>
    <property type="match status" value="1"/>
</dbReference>
<dbReference type="PROSITE" id="PS50043">
    <property type="entry name" value="HTH_LUXR_2"/>
    <property type="match status" value="1"/>
</dbReference>
<dbReference type="PANTHER" id="PTHR44688:SF16">
    <property type="entry name" value="DNA-BINDING TRANSCRIPTIONAL ACTIVATOR DEVR_DOSR"/>
    <property type="match status" value="1"/>
</dbReference>
<reference evidence="5 6" key="1">
    <citation type="submission" date="2020-05" db="EMBL/GenBank/DDBJ databases">
        <title>Genome Sequencing of Type Strains.</title>
        <authorList>
            <person name="Lemaire J.F."/>
            <person name="Inderbitzin P."/>
            <person name="Gregorio O.A."/>
            <person name="Collins S.B."/>
            <person name="Wespe N."/>
            <person name="Knight-Connoni V."/>
        </authorList>
    </citation>
    <scope>NUCLEOTIDE SEQUENCE [LARGE SCALE GENOMIC DNA]</scope>
    <source>
        <strain evidence="5 6">DSM 100049</strain>
    </source>
</reference>
<keyword evidence="2" id="KW-0238">DNA-binding</keyword>
<comment type="caution">
    <text evidence="5">The sequence shown here is derived from an EMBL/GenBank/DDBJ whole genome shotgun (WGS) entry which is preliminary data.</text>
</comment>
<dbReference type="InterPro" id="IPR016032">
    <property type="entry name" value="Sig_transdc_resp-reg_C-effctor"/>
</dbReference>
<sequence>MLRDSARVPLVLLFAPVASGKTWVLDDIAARAATVRQVRMVRGGAARAAEIEALVADDTWGGALGGAEGEPALIVVHDADLLPLPVLERMLLRAEHDVLARSPRLILSCSRMLDSPLSGLRMRGRMAEYGMADLNLTHVEAAAMLRLDMAEMMSPAFRMLMRRSEGWIGAWQLIRNVLRDGHGLEAAARWMHGDAREFVSYFGEQVMAPLRPELQRFITLTAPIWPLDDALVGAIHGDAGPATLQEAIRACPFLGTQKPGGPPPRPNPLFVEYLIARGRRDCPADQRAAFSRAGDVFRDRTDWPRAAQSYILAGAPDQAADLLDAKSDEIFARFGDVLLVQDDGDSLYNGLANVPQSGPAHDLIRGTFLREQSGAKGIRADHVKFEDFLADFGRDDLRAVRTGADYWLEGDHGSALQRATIANALAASHLADLRLADMQQALERATSASVAARSPFLGAWSAMYWVFLHLERGNLDAAKRTLLSTLQEPAVRGLVRHTVSIMLAACERLLGHTAAATELVSGSIDLSSRHATSDTMVLGWSTAGRCVLGMDGLDGALGLLDRAARIAGRRSGDRSRYMLRVAAIQLTLQAGDRSRLPMLRDELEQIRTVSGKVQFGRRFDEDLRFTSARLLLALGNPREALAIAQPIVQRTQIAGRARRWTEAMLIRVGAAIADGNRDAACRLFWQCEAGIGGVQLHQLIRDERAMLLPIAEMLHEQVTRPGFTAAQAGLVTALISGAAGPLPVARGRMPGSPAAIPPIAGLTRKERDIMALVAGGLSNHEIGGRMGVSEVTVKWHLRNVFQKLDVKSRTAAIARMAGA</sequence>
<dbReference type="InterPro" id="IPR011990">
    <property type="entry name" value="TPR-like_helical_dom_sf"/>
</dbReference>
<dbReference type="PROSITE" id="PS00622">
    <property type="entry name" value="HTH_LUXR_1"/>
    <property type="match status" value="1"/>
</dbReference>
<keyword evidence="6" id="KW-1185">Reference proteome</keyword>
<dbReference type="AlphaFoldDB" id="A0A7Y6B394"/>
<dbReference type="PANTHER" id="PTHR44688">
    <property type="entry name" value="DNA-BINDING TRANSCRIPTIONAL ACTIVATOR DEVR_DOSR"/>
    <property type="match status" value="1"/>
</dbReference>
<feature type="domain" description="HTH luxR-type" evidence="4">
    <location>
        <begin position="755"/>
        <end position="819"/>
    </location>
</feature>
<dbReference type="EMBL" id="JABMCH010000048">
    <property type="protein sequence ID" value="NUU45823.1"/>
    <property type="molecule type" value="Genomic_DNA"/>
</dbReference>
<evidence type="ECO:0000313" key="5">
    <source>
        <dbReference type="EMBL" id="NUU45823.1"/>
    </source>
</evidence>
<dbReference type="CDD" id="cd06170">
    <property type="entry name" value="LuxR_C_like"/>
    <property type="match status" value="1"/>
</dbReference>
<evidence type="ECO:0000313" key="6">
    <source>
        <dbReference type="Proteomes" id="UP000536441"/>
    </source>
</evidence>
<evidence type="ECO:0000256" key="3">
    <source>
        <dbReference type="ARBA" id="ARBA00023163"/>
    </source>
</evidence>
<dbReference type="Proteomes" id="UP000536441">
    <property type="component" value="Unassembled WGS sequence"/>
</dbReference>
<dbReference type="RefSeq" id="WP_175310610.1">
    <property type="nucleotide sequence ID" value="NZ_CBCRYR010000016.1"/>
</dbReference>
<dbReference type="GO" id="GO:0003677">
    <property type="term" value="F:DNA binding"/>
    <property type="evidence" value="ECO:0007669"/>
    <property type="project" value="UniProtKB-KW"/>
</dbReference>
<dbReference type="Gene3D" id="1.10.10.10">
    <property type="entry name" value="Winged helix-like DNA-binding domain superfamily/Winged helix DNA-binding domain"/>
    <property type="match status" value="1"/>
</dbReference>
<accession>A0A7Y6B394</accession>
<dbReference type="PRINTS" id="PR00038">
    <property type="entry name" value="HTHLUXR"/>
</dbReference>
<dbReference type="Pfam" id="PF00196">
    <property type="entry name" value="GerE"/>
    <property type="match status" value="1"/>
</dbReference>
<proteinExistence type="predicted"/>
<organism evidence="5 6">
    <name type="scientific">Sphingomonas zeae</name>
    <dbReference type="NCBI Taxonomy" id="1646122"/>
    <lineage>
        <taxon>Bacteria</taxon>
        <taxon>Pseudomonadati</taxon>
        <taxon>Pseudomonadota</taxon>
        <taxon>Alphaproteobacteria</taxon>
        <taxon>Sphingomonadales</taxon>
        <taxon>Sphingomonadaceae</taxon>
        <taxon>Sphingomonas</taxon>
    </lineage>
</organism>
<protein>
    <recommendedName>
        <fullName evidence="4">HTH luxR-type domain-containing protein</fullName>
    </recommendedName>
</protein>
<keyword evidence="1" id="KW-0805">Transcription regulation</keyword>
<evidence type="ECO:0000256" key="2">
    <source>
        <dbReference type="ARBA" id="ARBA00023125"/>
    </source>
</evidence>
<dbReference type="InterPro" id="IPR036388">
    <property type="entry name" value="WH-like_DNA-bd_sf"/>
</dbReference>
<dbReference type="InterPro" id="IPR000792">
    <property type="entry name" value="Tscrpt_reg_LuxR_C"/>
</dbReference>
<evidence type="ECO:0000256" key="1">
    <source>
        <dbReference type="ARBA" id="ARBA00023015"/>
    </source>
</evidence>
<evidence type="ECO:0000259" key="4">
    <source>
        <dbReference type="PROSITE" id="PS50043"/>
    </source>
</evidence>
<dbReference type="Gene3D" id="1.25.40.10">
    <property type="entry name" value="Tetratricopeptide repeat domain"/>
    <property type="match status" value="1"/>
</dbReference>